<gene>
    <name evidence="1" type="ORF">DSO57_1034902</name>
</gene>
<evidence type="ECO:0000313" key="2">
    <source>
        <dbReference type="Proteomes" id="UP001165960"/>
    </source>
</evidence>
<proteinExistence type="predicted"/>
<reference evidence="1" key="1">
    <citation type="submission" date="2022-04" db="EMBL/GenBank/DDBJ databases">
        <title>Genome of the entomopathogenic fungus Entomophthora muscae.</title>
        <authorList>
            <person name="Elya C."/>
            <person name="Lovett B.R."/>
            <person name="Lee E."/>
            <person name="Macias A.M."/>
            <person name="Hajek A.E."/>
            <person name="De Bivort B.L."/>
            <person name="Kasson M.T."/>
            <person name="De Fine Licht H.H."/>
            <person name="Stajich J.E."/>
        </authorList>
    </citation>
    <scope>NUCLEOTIDE SEQUENCE</scope>
    <source>
        <strain evidence="1">Berkeley</strain>
    </source>
</reference>
<evidence type="ECO:0000313" key="1">
    <source>
        <dbReference type="EMBL" id="KAJ9064010.1"/>
    </source>
</evidence>
<name>A0ACC2SNY5_9FUNG</name>
<comment type="caution">
    <text evidence="1">The sequence shown here is derived from an EMBL/GenBank/DDBJ whole genome shotgun (WGS) entry which is preliminary data.</text>
</comment>
<accession>A0ACC2SNY5</accession>
<sequence>MYMTQLADTLVNLQTLVCSNTVTKKIEGKDSADTTRPAPIEYNIGNIVAYGDTNGFGRTHKLKALWTGPFEIIEKTSTQAFTIKNAEKKHGITRILPKSCATGSNWRRDYFFCLIVLFALINFSFLVKP</sequence>
<dbReference type="Proteomes" id="UP001165960">
    <property type="component" value="Unassembled WGS sequence"/>
</dbReference>
<dbReference type="EMBL" id="QTSX02004558">
    <property type="protein sequence ID" value="KAJ9064010.1"/>
    <property type="molecule type" value="Genomic_DNA"/>
</dbReference>
<keyword evidence="2" id="KW-1185">Reference proteome</keyword>
<protein>
    <submittedName>
        <fullName evidence="1">Uncharacterized protein</fullName>
    </submittedName>
</protein>
<organism evidence="1 2">
    <name type="scientific">Entomophthora muscae</name>
    <dbReference type="NCBI Taxonomy" id="34485"/>
    <lineage>
        <taxon>Eukaryota</taxon>
        <taxon>Fungi</taxon>
        <taxon>Fungi incertae sedis</taxon>
        <taxon>Zoopagomycota</taxon>
        <taxon>Entomophthoromycotina</taxon>
        <taxon>Entomophthoromycetes</taxon>
        <taxon>Entomophthorales</taxon>
        <taxon>Entomophthoraceae</taxon>
        <taxon>Entomophthora</taxon>
    </lineage>
</organism>